<name>A0A2P5WIX1_GOSBA</name>
<accession>A0A2P5WIX1</accession>
<dbReference type="EMBL" id="KZ667457">
    <property type="protein sequence ID" value="PPR91014.1"/>
    <property type="molecule type" value="Genomic_DNA"/>
</dbReference>
<reference evidence="1 2" key="1">
    <citation type="submission" date="2015-01" db="EMBL/GenBank/DDBJ databases">
        <title>Genome of allotetraploid Gossypium barbadense reveals genomic plasticity and fiber elongation in cotton evolution.</title>
        <authorList>
            <person name="Chen X."/>
            <person name="Liu X."/>
            <person name="Zhao B."/>
            <person name="Zheng H."/>
            <person name="Hu Y."/>
            <person name="Lu G."/>
            <person name="Yang C."/>
            <person name="Chen J."/>
            <person name="Shan C."/>
            <person name="Zhang L."/>
            <person name="Zhou Y."/>
            <person name="Wang L."/>
            <person name="Guo W."/>
            <person name="Bai Y."/>
            <person name="Ruan J."/>
            <person name="Shangguan X."/>
            <person name="Mao Y."/>
            <person name="Jiang J."/>
            <person name="Zhu Y."/>
            <person name="Lei J."/>
            <person name="Kang H."/>
            <person name="Chen S."/>
            <person name="He X."/>
            <person name="Wang R."/>
            <person name="Wang Y."/>
            <person name="Chen J."/>
            <person name="Wang L."/>
            <person name="Yu S."/>
            <person name="Wang B."/>
            <person name="Wei J."/>
            <person name="Song S."/>
            <person name="Lu X."/>
            <person name="Gao Z."/>
            <person name="Gu W."/>
            <person name="Deng X."/>
            <person name="Ma D."/>
            <person name="Wang S."/>
            <person name="Liang W."/>
            <person name="Fang L."/>
            <person name="Cai C."/>
            <person name="Zhu X."/>
            <person name="Zhou B."/>
            <person name="Zhang Y."/>
            <person name="Chen Z."/>
            <person name="Xu S."/>
            <person name="Zhu R."/>
            <person name="Wang S."/>
            <person name="Zhang T."/>
            <person name="Zhao G."/>
        </authorList>
    </citation>
    <scope>NUCLEOTIDE SEQUENCE [LARGE SCALE GENOMIC DNA]</scope>
    <source>
        <strain evidence="2">cv. Xinhai21</strain>
        <tissue evidence="1">Leaf</tissue>
    </source>
</reference>
<dbReference type="OrthoDB" id="998444at2759"/>
<proteinExistence type="predicted"/>
<organism evidence="1 2">
    <name type="scientific">Gossypium barbadense</name>
    <name type="common">Sea Island cotton</name>
    <name type="synonym">Hibiscus barbadensis</name>
    <dbReference type="NCBI Taxonomy" id="3634"/>
    <lineage>
        <taxon>Eukaryota</taxon>
        <taxon>Viridiplantae</taxon>
        <taxon>Streptophyta</taxon>
        <taxon>Embryophyta</taxon>
        <taxon>Tracheophyta</taxon>
        <taxon>Spermatophyta</taxon>
        <taxon>Magnoliopsida</taxon>
        <taxon>eudicotyledons</taxon>
        <taxon>Gunneridae</taxon>
        <taxon>Pentapetalae</taxon>
        <taxon>rosids</taxon>
        <taxon>malvids</taxon>
        <taxon>Malvales</taxon>
        <taxon>Malvaceae</taxon>
        <taxon>Malvoideae</taxon>
        <taxon>Gossypium</taxon>
    </lineage>
</organism>
<evidence type="ECO:0000313" key="1">
    <source>
        <dbReference type="EMBL" id="PPR91014.1"/>
    </source>
</evidence>
<sequence>MKIKRKLRFVNWNYLCAPKFASGLGLSSFKHFNQALLARQAWRILMNEALLSENTLVKNVVKVLIFLTVNHKASDSWMWKSILHGRDLLIKGLDWCIGNVWRPNTSGIYTGKSGYNLIAHGNGQLNKPG</sequence>
<evidence type="ECO:0000313" key="2">
    <source>
        <dbReference type="Proteomes" id="UP000239757"/>
    </source>
</evidence>
<gene>
    <name evidence="1" type="ORF">GOBAR_AA29674</name>
</gene>
<evidence type="ECO:0008006" key="3">
    <source>
        <dbReference type="Google" id="ProtNLM"/>
    </source>
</evidence>
<protein>
    <recommendedName>
        <fullName evidence="3">Reverse transcriptase zinc-binding domain-containing protein</fullName>
    </recommendedName>
</protein>
<dbReference type="AlphaFoldDB" id="A0A2P5WIX1"/>
<dbReference type="Proteomes" id="UP000239757">
    <property type="component" value="Unassembled WGS sequence"/>
</dbReference>